<dbReference type="GO" id="GO:0006270">
    <property type="term" value="P:DNA replication initiation"/>
    <property type="evidence" value="ECO:0007669"/>
    <property type="project" value="TreeGrafter"/>
</dbReference>
<dbReference type="InterPro" id="IPR049945">
    <property type="entry name" value="AAA_22"/>
</dbReference>
<protein>
    <recommendedName>
        <fullName evidence="3">AAA+ ATPase domain-containing protein</fullName>
    </recommendedName>
</protein>
<dbReference type="InterPro" id="IPR003593">
    <property type="entry name" value="AAA+_ATPase"/>
</dbReference>
<keyword evidence="2" id="KW-0235">DNA replication</keyword>
<dbReference type="SUPFAM" id="SSF46785">
    <property type="entry name" value="Winged helix' DNA-binding domain"/>
    <property type="match status" value="1"/>
</dbReference>
<dbReference type="Pfam" id="PF13401">
    <property type="entry name" value="AAA_22"/>
    <property type="match status" value="1"/>
</dbReference>
<dbReference type="InterPro" id="IPR036390">
    <property type="entry name" value="WH_DNA-bd_sf"/>
</dbReference>
<dbReference type="Gene3D" id="1.10.8.60">
    <property type="match status" value="1"/>
</dbReference>
<reference evidence="4 5" key="1">
    <citation type="journal article" date="2023" name="Nat. Commun.">
        <title>Origin of minicircular mitochondrial genomes in red algae.</title>
        <authorList>
            <person name="Lee Y."/>
            <person name="Cho C.H."/>
            <person name="Lee Y.M."/>
            <person name="Park S.I."/>
            <person name="Yang J.H."/>
            <person name="West J.A."/>
            <person name="Bhattacharya D."/>
            <person name="Yoon H.S."/>
        </authorList>
    </citation>
    <scope>NUCLEOTIDE SEQUENCE [LARGE SCALE GENOMIC DNA]</scope>
    <source>
        <strain evidence="4 5">CCMP1338</strain>
        <tissue evidence="4">Whole cell</tissue>
    </source>
</reference>
<dbReference type="EMBL" id="JAMWBK010000003">
    <property type="protein sequence ID" value="KAJ8907020.1"/>
    <property type="molecule type" value="Genomic_DNA"/>
</dbReference>
<dbReference type="Proteomes" id="UP001157974">
    <property type="component" value="Unassembled WGS sequence"/>
</dbReference>
<dbReference type="SUPFAM" id="SSF52540">
    <property type="entry name" value="P-loop containing nucleoside triphosphate hydrolases"/>
    <property type="match status" value="1"/>
</dbReference>
<evidence type="ECO:0000313" key="5">
    <source>
        <dbReference type="Proteomes" id="UP001157974"/>
    </source>
</evidence>
<dbReference type="PANTHER" id="PTHR10763:SF26">
    <property type="entry name" value="CELL DIVISION CONTROL PROTEIN 6 HOMOLOG"/>
    <property type="match status" value="1"/>
</dbReference>
<dbReference type="GO" id="GO:0033314">
    <property type="term" value="P:mitotic DNA replication checkpoint signaling"/>
    <property type="evidence" value="ECO:0007669"/>
    <property type="project" value="TreeGrafter"/>
</dbReference>
<evidence type="ECO:0000256" key="1">
    <source>
        <dbReference type="ARBA" id="ARBA00006184"/>
    </source>
</evidence>
<proteinExistence type="inferred from homology"/>
<dbReference type="InterPro" id="IPR054425">
    <property type="entry name" value="Cdc6_ORC1-like_ATPase_lid"/>
</dbReference>
<evidence type="ECO:0000259" key="3">
    <source>
        <dbReference type="SMART" id="SM00382"/>
    </source>
</evidence>
<comment type="similarity">
    <text evidence="1">Belongs to the CDC6/cdc18 family.</text>
</comment>
<name>A0AAV8UWP8_9RHOD</name>
<dbReference type="GO" id="GO:0016887">
    <property type="term" value="F:ATP hydrolysis activity"/>
    <property type="evidence" value="ECO:0007669"/>
    <property type="project" value="InterPro"/>
</dbReference>
<gene>
    <name evidence="4" type="ORF">NDN08_003503</name>
</gene>
<dbReference type="SMART" id="SM00382">
    <property type="entry name" value="AAA"/>
    <property type="match status" value="1"/>
</dbReference>
<comment type="caution">
    <text evidence="4">The sequence shown here is derived from an EMBL/GenBank/DDBJ whole genome shotgun (WGS) entry which is preliminary data.</text>
</comment>
<dbReference type="Gene3D" id="1.10.10.10">
    <property type="entry name" value="Winged helix-like DNA-binding domain superfamily/Winged helix DNA-binding domain"/>
    <property type="match status" value="1"/>
</dbReference>
<organism evidence="4 5">
    <name type="scientific">Rhodosorus marinus</name>
    <dbReference type="NCBI Taxonomy" id="101924"/>
    <lineage>
        <taxon>Eukaryota</taxon>
        <taxon>Rhodophyta</taxon>
        <taxon>Stylonematophyceae</taxon>
        <taxon>Stylonematales</taxon>
        <taxon>Stylonemataceae</taxon>
        <taxon>Rhodosorus</taxon>
    </lineage>
</organism>
<dbReference type="GO" id="GO:0005634">
    <property type="term" value="C:nucleus"/>
    <property type="evidence" value="ECO:0007669"/>
    <property type="project" value="TreeGrafter"/>
</dbReference>
<dbReference type="Pfam" id="PF22606">
    <property type="entry name" value="Cdc6-ORC-like_ATPase_lid"/>
    <property type="match status" value="1"/>
</dbReference>
<evidence type="ECO:0000256" key="2">
    <source>
        <dbReference type="ARBA" id="ARBA00022705"/>
    </source>
</evidence>
<dbReference type="CDD" id="cd00009">
    <property type="entry name" value="AAA"/>
    <property type="match status" value="1"/>
</dbReference>
<dbReference type="AlphaFoldDB" id="A0AAV8UWP8"/>
<accession>A0AAV8UWP8</accession>
<dbReference type="Pfam" id="PF09079">
    <property type="entry name" value="WHD_Cdc6"/>
    <property type="match status" value="1"/>
</dbReference>
<dbReference type="GO" id="GO:0003688">
    <property type="term" value="F:DNA replication origin binding"/>
    <property type="evidence" value="ECO:0007669"/>
    <property type="project" value="TreeGrafter"/>
</dbReference>
<keyword evidence="5" id="KW-1185">Reference proteome</keyword>
<dbReference type="PANTHER" id="PTHR10763">
    <property type="entry name" value="CELL DIVISION CONTROL PROTEIN 6-RELATED"/>
    <property type="match status" value="1"/>
</dbReference>
<dbReference type="Gene3D" id="3.40.50.300">
    <property type="entry name" value="P-loop containing nucleotide triphosphate hydrolases"/>
    <property type="match status" value="1"/>
</dbReference>
<dbReference type="InterPro" id="IPR036388">
    <property type="entry name" value="WH-like_DNA-bd_sf"/>
</dbReference>
<dbReference type="InterPro" id="IPR027417">
    <property type="entry name" value="P-loop_NTPase"/>
</dbReference>
<feature type="domain" description="AAA+ ATPase" evidence="3">
    <location>
        <begin position="79"/>
        <end position="216"/>
    </location>
</feature>
<sequence>MGRPARSARVAEPLFPIGRVVKKAERNEHQLKKTEPGTEWWRRSQDRLSLSFVPDKVLGRESEALQLKDTLEGILKADRGGAVYVSGLPGTGKTLTVKNALREVGYRSIWVNCASQGEPRAIYGTLCDRIKGSTTSESTEANLIATLSKKGKKTILVLDELDFLITRDLSLLYAVFELPKKCSEAIVLGIANSVDLPERLLPWLRACQSVPVVFPFRPYTSDAMEKIILQRIEKDVMDLPAIKLCAKKTAAVNGDVRLALDVCRAAIDSVKNKPSRPKTFIAEIVRIFESRGSVSGVRRIMENLPIQQQVMLCSFVRKLSDQKRKEATLGSVYDEYQPMSLRAGTSSLTFGEFSNICNSSLSQTGLVEVAEAKLVKRNPAGRSPRRQSSLTSPRTKLLRLCVAEADVRECFQARRLLRDLLPSA</sequence>
<dbReference type="InterPro" id="IPR050311">
    <property type="entry name" value="ORC1/CDC6"/>
</dbReference>
<dbReference type="InterPro" id="IPR015163">
    <property type="entry name" value="Cdc6_C"/>
</dbReference>
<evidence type="ECO:0000313" key="4">
    <source>
        <dbReference type="EMBL" id="KAJ8907020.1"/>
    </source>
</evidence>